<dbReference type="PANTHER" id="PTHR31851">
    <property type="entry name" value="FE(2+)/MN(2+) TRANSPORTER PCL1"/>
    <property type="match status" value="1"/>
</dbReference>
<comment type="subcellular location">
    <subcellularLocation>
        <location evidence="1">Endomembrane system</location>
        <topology evidence="1">Multi-pass membrane protein</topology>
    </subcellularLocation>
</comment>
<keyword evidence="4 5" id="KW-0472">Membrane</keyword>
<dbReference type="GO" id="GO:0005384">
    <property type="term" value="F:manganese ion transmembrane transporter activity"/>
    <property type="evidence" value="ECO:0007669"/>
    <property type="project" value="InterPro"/>
</dbReference>
<sequence>MLWVTRLIRRFPRPLFGRHYVDGRFEHSHHPSAVKARLAAPLRPSYAADSIYGGFDGTVTTFAIVAGVAGASLPTSVTLILGLANVLADGFSMASGAYLSAKADADRYAELRRIEERHLAQHPDGERLEVHEILAHMGLSGDALASATRSITADDRRWVDLMMLGEYGLAESGRDPWRAAIATFGAFLAFGMVPLAPYVVAAPSPFLAATILTAIAFLGVGALKALHAGRPLVRSVGESLAIGSGAAGLAWLVGWLLSGFG</sequence>
<reference evidence="6" key="1">
    <citation type="submission" date="2020-12" db="EMBL/GenBank/DDBJ databases">
        <title>Bacterial taxonomy.</title>
        <authorList>
            <person name="Pan X."/>
        </authorList>
    </citation>
    <scope>NUCLEOTIDE SEQUENCE</scope>
    <source>
        <strain evidence="6">B2012</strain>
    </source>
</reference>
<comment type="caution">
    <text evidence="6">The sequence shown here is derived from an EMBL/GenBank/DDBJ whole genome shotgun (WGS) entry which is preliminary data.</text>
</comment>
<protein>
    <submittedName>
        <fullName evidence="6">VIT1/CCC1 transporter family protein</fullName>
    </submittedName>
</protein>
<dbReference type="Proteomes" id="UP000609531">
    <property type="component" value="Unassembled WGS sequence"/>
</dbReference>
<keyword evidence="2 5" id="KW-0812">Transmembrane</keyword>
<evidence type="ECO:0000313" key="7">
    <source>
        <dbReference type="Proteomes" id="UP000609531"/>
    </source>
</evidence>
<evidence type="ECO:0000256" key="2">
    <source>
        <dbReference type="ARBA" id="ARBA00022692"/>
    </source>
</evidence>
<evidence type="ECO:0000256" key="5">
    <source>
        <dbReference type="SAM" id="Phobius"/>
    </source>
</evidence>
<evidence type="ECO:0000256" key="4">
    <source>
        <dbReference type="ARBA" id="ARBA00023136"/>
    </source>
</evidence>
<accession>A0A934ISK4</accession>
<evidence type="ECO:0000256" key="3">
    <source>
        <dbReference type="ARBA" id="ARBA00022989"/>
    </source>
</evidence>
<feature type="transmembrane region" description="Helical" evidence="5">
    <location>
        <begin position="179"/>
        <end position="200"/>
    </location>
</feature>
<dbReference type="GO" id="GO:0030026">
    <property type="term" value="P:intracellular manganese ion homeostasis"/>
    <property type="evidence" value="ECO:0007669"/>
    <property type="project" value="InterPro"/>
</dbReference>
<dbReference type="AlphaFoldDB" id="A0A934ISK4"/>
<evidence type="ECO:0000256" key="1">
    <source>
        <dbReference type="ARBA" id="ARBA00004127"/>
    </source>
</evidence>
<gene>
    <name evidence="6" type="ORF">JCR33_20090</name>
</gene>
<evidence type="ECO:0000313" key="6">
    <source>
        <dbReference type="EMBL" id="MBJ3778011.1"/>
    </source>
</evidence>
<feature type="transmembrane region" description="Helical" evidence="5">
    <location>
        <begin position="206"/>
        <end position="227"/>
    </location>
</feature>
<organism evidence="6 7">
    <name type="scientific">Acuticoccus mangrovi</name>
    <dbReference type="NCBI Taxonomy" id="2796142"/>
    <lineage>
        <taxon>Bacteria</taxon>
        <taxon>Pseudomonadati</taxon>
        <taxon>Pseudomonadota</taxon>
        <taxon>Alphaproteobacteria</taxon>
        <taxon>Hyphomicrobiales</taxon>
        <taxon>Amorphaceae</taxon>
        <taxon>Acuticoccus</taxon>
    </lineage>
</organism>
<dbReference type="GO" id="GO:0012505">
    <property type="term" value="C:endomembrane system"/>
    <property type="evidence" value="ECO:0007669"/>
    <property type="project" value="UniProtKB-SubCell"/>
</dbReference>
<keyword evidence="3 5" id="KW-1133">Transmembrane helix</keyword>
<name>A0A934ISK4_9HYPH</name>
<dbReference type="InterPro" id="IPR008217">
    <property type="entry name" value="Ccc1_fam"/>
</dbReference>
<dbReference type="EMBL" id="JAEKJA010000022">
    <property type="protein sequence ID" value="MBJ3778011.1"/>
    <property type="molecule type" value="Genomic_DNA"/>
</dbReference>
<proteinExistence type="predicted"/>
<feature type="transmembrane region" description="Helical" evidence="5">
    <location>
        <begin position="239"/>
        <end position="258"/>
    </location>
</feature>
<dbReference type="Pfam" id="PF01988">
    <property type="entry name" value="VIT1"/>
    <property type="match status" value="1"/>
</dbReference>
<keyword evidence="7" id="KW-1185">Reference proteome</keyword>